<dbReference type="AlphaFoldDB" id="A0A0D0ASM8"/>
<organism evidence="1 2">
    <name type="scientific">Suillus luteus UH-Slu-Lm8-n1</name>
    <dbReference type="NCBI Taxonomy" id="930992"/>
    <lineage>
        <taxon>Eukaryota</taxon>
        <taxon>Fungi</taxon>
        <taxon>Dikarya</taxon>
        <taxon>Basidiomycota</taxon>
        <taxon>Agaricomycotina</taxon>
        <taxon>Agaricomycetes</taxon>
        <taxon>Agaricomycetidae</taxon>
        <taxon>Boletales</taxon>
        <taxon>Suillineae</taxon>
        <taxon>Suillaceae</taxon>
        <taxon>Suillus</taxon>
    </lineage>
</organism>
<keyword evidence="2" id="KW-1185">Reference proteome</keyword>
<dbReference type="OrthoDB" id="2653441at2759"/>
<gene>
    <name evidence="1" type="ORF">CY34DRAFT_109171</name>
</gene>
<dbReference type="EMBL" id="KN835464">
    <property type="protein sequence ID" value="KIK37277.1"/>
    <property type="molecule type" value="Genomic_DNA"/>
</dbReference>
<reference evidence="1 2" key="1">
    <citation type="submission" date="2014-04" db="EMBL/GenBank/DDBJ databases">
        <authorList>
            <consortium name="DOE Joint Genome Institute"/>
            <person name="Kuo A."/>
            <person name="Ruytinx J."/>
            <person name="Rineau F."/>
            <person name="Colpaert J."/>
            <person name="Kohler A."/>
            <person name="Nagy L.G."/>
            <person name="Floudas D."/>
            <person name="Copeland A."/>
            <person name="Barry K.W."/>
            <person name="Cichocki N."/>
            <person name="Veneault-Fourrey C."/>
            <person name="LaButti K."/>
            <person name="Lindquist E.A."/>
            <person name="Lipzen A."/>
            <person name="Lundell T."/>
            <person name="Morin E."/>
            <person name="Murat C."/>
            <person name="Sun H."/>
            <person name="Tunlid A."/>
            <person name="Henrissat B."/>
            <person name="Grigoriev I.V."/>
            <person name="Hibbett D.S."/>
            <person name="Martin F."/>
            <person name="Nordberg H.P."/>
            <person name="Cantor M.N."/>
            <person name="Hua S.X."/>
        </authorList>
    </citation>
    <scope>NUCLEOTIDE SEQUENCE [LARGE SCALE GENOMIC DNA]</scope>
    <source>
        <strain evidence="1 2">UH-Slu-Lm8-n1</strain>
    </source>
</reference>
<proteinExistence type="predicted"/>
<reference evidence="2" key="2">
    <citation type="submission" date="2015-01" db="EMBL/GenBank/DDBJ databases">
        <title>Evolutionary Origins and Diversification of the Mycorrhizal Mutualists.</title>
        <authorList>
            <consortium name="DOE Joint Genome Institute"/>
            <consortium name="Mycorrhizal Genomics Consortium"/>
            <person name="Kohler A."/>
            <person name="Kuo A."/>
            <person name="Nagy L.G."/>
            <person name="Floudas D."/>
            <person name="Copeland A."/>
            <person name="Barry K.W."/>
            <person name="Cichocki N."/>
            <person name="Veneault-Fourrey C."/>
            <person name="LaButti K."/>
            <person name="Lindquist E.A."/>
            <person name="Lipzen A."/>
            <person name="Lundell T."/>
            <person name="Morin E."/>
            <person name="Murat C."/>
            <person name="Riley R."/>
            <person name="Ohm R."/>
            <person name="Sun H."/>
            <person name="Tunlid A."/>
            <person name="Henrissat B."/>
            <person name="Grigoriev I.V."/>
            <person name="Hibbett D.S."/>
            <person name="Martin F."/>
        </authorList>
    </citation>
    <scope>NUCLEOTIDE SEQUENCE [LARGE SCALE GENOMIC DNA]</scope>
    <source>
        <strain evidence="2">UH-Slu-Lm8-n1</strain>
    </source>
</reference>
<dbReference type="InParanoid" id="A0A0D0ASM8"/>
<dbReference type="Proteomes" id="UP000054485">
    <property type="component" value="Unassembled WGS sequence"/>
</dbReference>
<protein>
    <submittedName>
        <fullName evidence="1">Uncharacterized protein</fullName>
    </submittedName>
</protein>
<sequence>MKNTPYILHASEKLTEKPRLAYDFETLQLEVDMPLCVHNFAMNVIQRGLESMDRMMHDIITVQLIHSEVHPSLTLNTGKKEFVSNCIHIITARCNPPIKKIPSMIEVVFLQSDATLLDRFRNTVKFYPELGMIFMLVINEAPPYLSPKALGHTWRKLHLRGNKPFHLETAFLSLRDEPQSLDEPTPVIVKDHSWCMITDVQVQSLFPVYDKVSMKDMILLIMQELNLTKDCFIEQFCLVARDTMNAIDDSEEAEEYTGVTGKHTADVVEFDTPQANGGHQVYCFLPKDPNPPK</sequence>
<dbReference type="HOGENOM" id="CLU_950528_0_0_1"/>
<evidence type="ECO:0000313" key="2">
    <source>
        <dbReference type="Proteomes" id="UP000054485"/>
    </source>
</evidence>
<accession>A0A0D0ASM8</accession>
<evidence type="ECO:0000313" key="1">
    <source>
        <dbReference type="EMBL" id="KIK37277.1"/>
    </source>
</evidence>
<name>A0A0D0ASM8_9AGAM</name>